<keyword evidence="5 6" id="KW-0472">Membrane</keyword>
<keyword evidence="3 6" id="KW-0812">Transmembrane</keyword>
<dbReference type="PANTHER" id="PTHR30572">
    <property type="entry name" value="MEMBRANE COMPONENT OF TRANSPORTER-RELATED"/>
    <property type="match status" value="1"/>
</dbReference>
<accession>I2GDD6</accession>
<dbReference type="eggNOG" id="COG0577">
    <property type="taxonomic scope" value="Bacteria"/>
</dbReference>
<feature type="transmembrane region" description="Helical" evidence="6">
    <location>
        <begin position="427"/>
        <end position="449"/>
    </location>
</feature>
<evidence type="ECO:0000256" key="3">
    <source>
        <dbReference type="ARBA" id="ARBA00022692"/>
    </source>
</evidence>
<evidence type="ECO:0000256" key="1">
    <source>
        <dbReference type="ARBA" id="ARBA00004651"/>
    </source>
</evidence>
<evidence type="ECO:0000313" key="9">
    <source>
        <dbReference type="EMBL" id="CCH51910.1"/>
    </source>
</evidence>
<dbReference type="Proteomes" id="UP000009309">
    <property type="component" value="Unassembled WGS sequence"/>
</dbReference>
<dbReference type="PANTHER" id="PTHR30572:SF18">
    <property type="entry name" value="ABC-TYPE MACROLIDE FAMILY EXPORT SYSTEM PERMEASE COMPONENT 2"/>
    <property type="match status" value="1"/>
</dbReference>
<evidence type="ECO:0000313" key="10">
    <source>
        <dbReference type="Proteomes" id="UP000009309"/>
    </source>
</evidence>
<feature type="domain" description="ABC3 transporter permease C-terminal" evidence="7">
    <location>
        <begin position="680"/>
        <end position="793"/>
    </location>
</feature>
<dbReference type="InterPro" id="IPR050250">
    <property type="entry name" value="Macrolide_Exporter_MacB"/>
</dbReference>
<proteinExistence type="predicted"/>
<feature type="transmembrane region" description="Helical" evidence="6">
    <location>
        <begin position="678"/>
        <end position="703"/>
    </location>
</feature>
<feature type="transmembrane region" description="Helical" evidence="6">
    <location>
        <begin position="20"/>
        <end position="41"/>
    </location>
</feature>
<organism evidence="9 10">
    <name type="scientific">Fibrisoma limi BUZ 3</name>
    <dbReference type="NCBI Taxonomy" id="1185876"/>
    <lineage>
        <taxon>Bacteria</taxon>
        <taxon>Pseudomonadati</taxon>
        <taxon>Bacteroidota</taxon>
        <taxon>Cytophagia</taxon>
        <taxon>Cytophagales</taxon>
        <taxon>Spirosomataceae</taxon>
        <taxon>Fibrisoma</taxon>
    </lineage>
</organism>
<feature type="transmembrane region" description="Helical" evidence="6">
    <location>
        <begin position="733"/>
        <end position="754"/>
    </location>
</feature>
<dbReference type="EMBL" id="CAIT01000004">
    <property type="protein sequence ID" value="CCH51910.1"/>
    <property type="molecule type" value="Genomic_DNA"/>
</dbReference>
<feature type="domain" description="MacB-like periplasmic core" evidence="8">
    <location>
        <begin position="21"/>
        <end position="213"/>
    </location>
</feature>
<feature type="domain" description="MacB-like periplasmic core" evidence="8">
    <location>
        <begin position="430"/>
        <end position="623"/>
    </location>
</feature>
<dbReference type="STRING" id="1185876.BN8_00868"/>
<dbReference type="Pfam" id="PF12704">
    <property type="entry name" value="MacB_PCD"/>
    <property type="match status" value="2"/>
</dbReference>
<evidence type="ECO:0000256" key="6">
    <source>
        <dbReference type="SAM" id="Phobius"/>
    </source>
</evidence>
<comment type="caution">
    <text evidence="9">The sequence shown here is derived from an EMBL/GenBank/DDBJ whole genome shotgun (WGS) entry which is preliminary data.</text>
</comment>
<feature type="transmembrane region" description="Helical" evidence="6">
    <location>
        <begin position="380"/>
        <end position="407"/>
    </location>
</feature>
<keyword evidence="2" id="KW-1003">Cell membrane</keyword>
<evidence type="ECO:0000259" key="7">
    <source>
        <dbReference type="Pfam" id="PF02687"/>
    </source>
</evidence>
<dbReference type="PROSITE" id="PS51257">
    <property type="entry name" value="PROKAR_LIPOPROTEIN"/>
    <property type="match status" value="1"/>
</dbReference>
<dbReference type="GO" id="GO:0005886">
    <property type="term" value="C:plasma membrane"/>
    <property type="evidence" value="ECO:0007669"/>
    <property type="project" value="UniProtKB-SubCell"/>
</dbReference>
<keyword evidence="10" id="KW-1185">Reference proteome</keyword>
<dbReference type="GO" id="GO:0022857">
    <property type="term" value="F:transmembrane transporter activity"/>
    <property type="evidence" value="ECO:0007669"/>
    <property type="project" value="TreeGrafter"/>
</dbReference>
<name>I2GDD6_9BACT</name>
<gene>
    <name evidence="9" type="ORF">BN8_00868</name>
</gene>
<feature type="transmembrane region" description="Helical" evidence="6">
    <location>
        <begin position="760"/>
        <end position="782"/>
    </location>
</feature>
<evidence type="ECO:0000256" key="4">
    <source>
        <dbReference type="ARBA" id="ARBA00022989"/>
    </source>
</evidence>
<feature type="domain" description="ABC3 transporter permease C-terminal" evidence="7">
    <location>
        <begin position="292"/>
        <end position="404"/>
    </location>
</feature>
<feature type="transmembrane region" description="Helical" evidence="6">
    <location>
        <begin position="334"/>
        <end position="359"/>
    </location>
</feature>
<sequence>MLLNYLKIAWRNVQKNWSYALINVTGLGLGIGCALLIFALVRYHYQTDQHHHKYDQIYQFASRFTSAEGEFRTRGIPYPFGQALRTDHPELNHVAMLEEWGEPLVIVPAKIGTGKKIKDKEQSGAFVEPAYFQLFDYQWLAGGPEALNQPNTVVISARMARKCFGRTANVVGQNLLLDARVPARIVGVFADYQDNTDLAYSIMASWTTLKDTRGARPESEPFDNTNSSTHCYALFNDRFTLADWNRQQVSFVKKHNPKNVNKTFYPAEPFSSMHLSEEYGGVSRNLLLSLLAIGFLLVGTASINFVNLATAQALKRAREVGVRKVMGSTRSQLFWQFMGETALIVVAATILAMGIFDVGQALADKYLTGIFRFRFYFSPAVLLWLSLLVMGVILLSGLYPAFIMAGFRPVTALASRLTTQPSGSFSVRSGLVIAQFAISQILIIGLAVVANQLEYMQDKELGFRKKAVVTVALPSVPSQDKSKMATFRNLATTLPGVDQVSYSMGGPPQSGWTSQTTIRFDTRQNEESFSPQQAWIDADYVDVYKLKLIAGRNLQPSDTAREAVVNETFVKRLGLTRPTDALGKFIHKQSLAPLEIVGVLNDYNQSNLRVGIEPLFLTTIATGYYFANISLSSANYQQTLAQLEKAYNEVYSDSFFEPQFVDEQIRQNYQQERTMSMLINFFAGVSLLIGSMGLYGLVLFMVGQKRKEIGIRKVLGASVQSLLWLFNREFARLILIAFAIAAPLSWWVMTGWLANFQYKITIGPAVFLLSLLATVLAAALTVSFQSVKAALMNPVKSLRTE</sequence>
<evidence type="ECO:0000256" key="2">
    <source>
        <dbReference type="ARBA" id="ARBA00022475"/>
    </source>
</evidence>
<comment type="subcellular location">
    <subcellularLocation>
        <location evidence="1">Cell membrane</location>
        <topology evidence="1">Multi-pass membrane protein</topology>
    </subcellularLocation>
</comment>
<keyword evidence="4 6" id="KW-1133">Transmembrane helix</keyword>
<evidence type="ECO:0000256" key="5">
    <source>
        <dbReference type="ARBA" id="ARBA00023136"/>
    </source>
</evidence>
<dbReference type="InterPro" id="IPR025857">
    <property type="entry name" value="MacB_PCD"/>
</dbReference>
<dbReference type="AlphaFoldDB" id="I2GDD6"/>
<feature type="transmembrane region" description="Helical" evidence="6">
    <location>
        <begin position="286"/>
        <end position="314"/>
    </location>
</feature>
<dbReference type="InterPro" id="IPR003838">
    <property type="entry name" value="ABC3_permease_C"/>
</dbReference>
<dbReference type="OrthoDB" id="5933722at2"/>
<dbReference type="RefSeq" id="WP_009280496.1">
    <property type="nucleotide sequence ID" value="NZ_CAIT01000004.1"/>
</dbReference>
<evidence type="ECO:0000259" key="8">
    <source>
        <dbReference type="Pfam" id="PF12704"/>
    </source>
</evidence>
<protein>
    <submittedName>
        <fullName evidence="9">Putative ABC transporter permease yknZ</fullName>
    </submittedName>
</protein>
<reference evidence="9 10" key="1">
    <citation type="journal article" date="2012" name="J. Bacteriol.">
        <title>Genome Sequence of the Filamentous Bacterium Fibrisoma limi BUZ 3T.</title>
        <authorList>
            <person name="Filippini M."/>
            <person name="Qi W."/>
            <person name="Jaenicke S."/>
            <person name="Goesmann A."/>
            <person name="Smits T.H."/>
            <person name="Bagheri H.C."/>
        </authorList>
    </citation>
    <scope>NUCLEOTIDE SEQUENCE [LARGE SCALE GENOMIC DNA]</scope>
    <source>
        <strain evidence="10">BUZ 3T</strain>
    </source>
</reference>
<dbReference type="Pfam" id="PF02687">
    <property type="entry name" value="FtsX"/>
    <property type="match status" value="2"/>
</dbReference>